<comment type="subcellular location">
    <subcellularLocation>
        <location evidence="1">Periplasm</location>
    </subcellularLocation>
</comment>
<dbReference type="SUPFAM" id="SSF53850">
    <property type="entry name" value="Periplasmic binding protein-like II"/>
    <property type="match status" value="1"/>
</dbReference>
<evidence type="ECO:0000256" key="1">
    <source>
        <dbReference type="ARBA" id="ARBA00004418"/>
    </source>
</evidence>
<comment type="similarity">
    <text evidence="2">Belongs to the bacterial solute-binding protein SsuA/TauA family.</text>
</comment>
<comment type="caution">
    <text evidence="5">The sequence shown here is derived from an EMBL/GenBank/DDBJ whole genome shotgun (WGS) entry which is preliminary data.</text>
</comment>
<accession>U2QL90</accession>
<name>U2QL90_9BACT</name>
<protein>
    <submittedName>
        <fullName evidence="5">NMT1-like family protein</fullName>
    </submittedName>
</protein>
<dbReference type="PATRIC" id="fig|1115809.3.peg.1077"/>
<dbReference type="PANTHER" id="PTHR30024:SF47">
    <property type="entry name" value="TAURINE-BINDING PERIPLASMIC PROTEIN"/>
    <property type="match status" value="1"/>
</dbReference>
<dbReference type="AlphaFoldDB" id="U2QL90"/>
<evidence type="ECO:0000313" key="5">
    <source>
        <dbReference type="EMBL" id="ERK39572.1"/>
    </source>
</evidence>
<evidence type="ECO:0000256" key="3">
    <source>
        <dbReference type="ARBA" id="ARBA00022729"/>
    </source>
</evidence>
<proteinExistence type="inferred from homology"/>
<dbReference type="GO" id="GO:0042597">
    <property type="term" value="C:periplasmic space"/>
    <property type="evidence" value="ECO:0007669"/>
    <property type="project" value="UniProtKB-SubCell"/>
</dbReference>
<organism evidence="5 6">
    <name type="scientific">Segatella baroniae F0067</name>
    <dbReference type="NCBI Taxonomy" id="1115809"/>
    <lineage>
        <taxon>Bacteria</taxon>
        <taxon>Pseudomonadati</taxon>
        <taxon>Bacteroidota</taxon>
        <taxon>Bacteroidia</taxon>
        <taxon>Bacteroidales</taxon>
        <taxon>Prevotellaceae</taxon>
        <taxon>Segatella</taxon>
    </lineage>
</organism>
<sequence length="309" mass="35476">MDMVFQRKYIVFLLVCMALGACGNSYEERQRASCARQASLLRQDSLALKVAVLPTLDCLPILVAQKERLFDTLGVDVRLRHFNAQMDCDTALLGGSVEGMATDLVRAQRIVRRGTPLEYVAATGLSWQLVANRKARLRRLNQLGDRMVAMTRYSATDYLTRNTLDTVKLKEKVFNIQINNVRLRLLMLLNNEMDAMWLPEPQATKARLMGHNILADSRRQGVHFGVIAFRKAALADKRRREQLRNFTKAYDMACDSINKRGFVHYAELLKKYDVDMKTIRQLPPVRYEHARKPQAADVRKADQEDNRTF</sequence>
<evidence type="ECO:0000256" key="2">
    <source>
        <dbReference type="ARBA" id="ARBA00010742"/>
    </source>
</evidence>
<dbReference type="EMBL" id="AWEY01000017">
    <property type="protein sequence ID" value="ERK39572.1"/>
    <property type="molecule type" value="Genomic_DNA"/>
</dbReference>
<dbReference type="Proteomes" id="UP000016648">
    <property type="component" value="Unassembled WGS sequence"/>
</dbReference>
<dbReference type="PANTHER" id="PTHR30024">
    <property type="entry name" value="ALIPHATIC SULFONATES-BINDING PROTEIN-RELATED"/>
    <property type="match status" value="1"/>
</dbReference>
<dbReference type="PROSITE" id="PS51257">
    <property type="entry name" value="PROKAR_LIPOPROTEIN"/>
    <property type="match status" value="1"/>
</dbReference>
<gene>
    <name evidence="5" type="ORF">HMPREF9135_2316</name>
</gene>
<evidence type="ECO:0000313" key="6">
    <source>
        <dbReference type="Proteomes" id="UP000016648"/>
    </source>
</evidence>
<reference evidence="5 6" key="1">
    <citation type="submission" date="2013-08" db="EMBL/GenBank/DDBJ databases">
        <authorList>
            <person name="Durkin A.S."/>
            <person name="Haft D.R."/>
            <person name="McCorrison J."/>
            <person name="Torralba M."/>
            <person name="Gillis M."/>
            <person name="Haft D.H."/>
            <person name="Methe B."/>
            <person name="Sutton G."/>
            <person name="Nelson K.E."/>
        </authorList>
    </citation>
    <scope>NUCLEOTIDE SEQUENCE [LARGE SCALE GENOMIC DNA]</scope>
    <source>
        <strain evidence="5 6">F0067</strain>
    </source>
</reference>
<evidence type="ECO:0000256" key="4">
    <source>
        <dbReference type="SAM" id="MobiDB-lite"/>
    </source>
</evidence>
<feature type="region of interest" description="Disordered" evidence="4">
    <location>
        <begin position="290"/>
        <end position="309"/>
    </location>
</feature>
<feature type="compositionally biased region" description="Basic and acidic residues" evidence="4">
    <location>
        <begin position="297"/>
        <end position="309"/>
    </location>
</feature>
<keyword evidence="3" id="KW-0732">Signal</keyword>
<dbReference type="Gene3D" id="3.40.190.10">
    <property type="entry name" value="Periplasmic binding protein-like II"/>
    <property type="match status" value="2"/>
</dbReference>
<keyword evidence="6" id="KW-1185">Reference proteome</keyword>